<reference evidence="2" key="3">
    <citation type="submission" date="2015-06" db="UniProtKB">
        <authorList>
            <consortium name="EnsemblMetazoa"/>
        </authorList>
    </citation>
    <scope>IDENTIFICATION</scope>
</reference>
<evidence type="ECO:0008006" key="4">
    <source>
        <dbReference type="Google" id="ProtNLM"/>
    </source>
</evidence>
<dbReference type="PANTHER" id="PTHR45713">
    <property type="entry name" value="FTP DOMAIN-CONTAINING PROTEIN"/>
    <property type="match status" value="1"/>
</dbReference>
<dbReference type="EnsemblMetazoa" id="HelroT87667">
    <property type="protein sequence ID" value="HelroP87667"/>
    <property type="gene ID" value="HelroG87667"/>
</dbReference>
<dbReference type="RefSeq" id="XP_009027091.1">
    <property type="nucleotide sequence ID" value="XM_009028843.1"/>
</dbReference>
<dbReference type="GeneID" id="20216786"/>
<dbReference type="Pfam" id="PF22633">
    <property type="entry name" value="F5_F8_type_C_2"/>
    <property type="match status" value="1"/>
</dbReference>
<accession>T1G6T9</accession>
<evidence type="ECO:0000313" key="1">
    <source>
        <dbReference type="EMBL" id="ESN94790.1"/>
    </source>
</evidence>
<dbReference type="KEGG" id="hro:HELRODRAFT_87667"/>
<keyword evidence="3" id="KW-1185">Reference proteome</keyword>
<reference evidence="1 3" key="2">
    <citation type="journal article" date="2013" name="Nature">
        <title>Insights into bilaterian evolution from three spiralian genomes.</title>
        <authorList>
            <person name="Simakov O."/>
            <person name="Marletaz F."/>
            <person name="Cho S.J."/>
            <person name="Edsinger-Gonzales E."/>
            <person name="Havlak P."/>
            <person name="Hellsten U."/>
            <person name="Kuo D.H."/>
            <person name="Larsson T."/>
            <person name="Lv J."/>
            <person name="Arendt D."/>
            <person name="Savage R."/>
            <person name="Osoegawa K."/>
            <person name="de Jong P."/>
            <person name="Grimwood J."/>
            <person name="Chapman J.A."/>
            <person name="Shapiro H."/>
            <person name="Aerts A."/>
            <person name="Otillar R.P."/>
            <person name="Terry A.Y."/>
            <person name="Boore J.L."/>
            <person name="Grigoriev I.V."/>
            <person name="Lindberg D.R."/>
            <person name="Seaver E.C."/>
            <person name="Weisblat D.A."/>
            <person name="Putnam N.H."/>
            <person name="Rokhsar D.S."/>
        </authorList>
    </citation>
    <scope>NUCLEOTIDE SEQUENCE</scope>
</reference>
<dbReference type="CTD" id="20216786"/>
<dbReference type="Proteomes" id="UP000015101">
    <property type="component" value="Unassembled WGS sequence"/>
</dbReference>
<evidence type="ECO:0000313" key="2">
    <source>
        <dbReference type="EnsemblMetazoa" id="HelroP87667"/>
    </source>
</evidence>
<dbReference type="HOGENOM" id="CLU_2489695_0_0_1"/>
<proteinExistence type="predicted"/>
<dbReference type="AlphaFoldDB" id="T1G6T9"/>
<dbReference type="Gene3D" id="2.60.120.260">
    <property type="entry name" value="Galactose-binding domain-like"/>
    <property type="match status" value="1"/>
</dbReference>
<organism evidence="2 3">
    <name type="scientific">Helobdella robusta</name>
    <name type="common">Californian leech</name>
    <dbReference type="NCBI Taxonomy" id="6412"/>
    <lineage>
        <taxon>Eukaryota</taxon>
        <taxon>Metazoa</taxon>
        <taxon>Spiralia</taxon>
        <taxon>Lophotrochozoa</taxon>
        <taxon>Annelida</taxon>
        <taxon>Clitellata</taxon>
        <taxon>Hirudinea</taxon>
        <taxon>Rhynchobdellida</taxon>
        <taxon>Glossiphoniidae</taxon>
        <taxon>Helobdella</taxon>
    </lineage>
</organism>
<dbReference type="PANTHER" id="PTHR45713:SF6">
    <property type="entry name" value="F5_8 TYPE C DOMAIN-CONTAINING PROTEIN"/>
    <property type="match status" value="1"/>
</dbReference>
<evidence type="ECO:0000313" key="3">
    <source>
        <dbReference type="Proteomes" id="UP000015101"/>
    </source>
</evidence>
<name>T1G6T9_HELRO</name>
<sequence length="87" mass="9794">FKNLALKKPAKGSSVYLANFSTANKAVDGNRAAVYLEGSCFHSKTGPPNWMAVDLLDVFTVYYVLLVNRADCCGEQYFYFHKQTFIE</sequence>
<dbReference type="InterPro" id="IPR008979">
    <property type="entry name" value="Galactose-bd-like_sf"/>
</dbReference>
<dbReference type="EMBL" id="AMQM01007107">
    <property type="status" value="NOT_ANNOTATED_CDS"/>
    <property type="molecule type" value="Genomic_DNA"/>
</dbReference>
<gene>
    <name evidence="2" type="primary">20216786</name>
    <name evidence="1" type="ORF">HELRODRAFT_87667</name>
</gene>
<reference evidence="3" key="1">
    <citation type="submission" date="2012-12" db="EMBL/GenBank/DDBJ databases">
        <authorList>
            <person name="Hellsten U."/>
            <person name="Grimwood J."/>
            <person name="Chapman J.A."/>
            <person name="Shapiro H."/>
            <person name="Aerts A."/>
            <person name="Otillar R.P."/>
            <person name="Terry A.Y."/>
            <person name="Boore J.L."/>
            <person name="Simakov O."/>
            <person name="Marletaz F."/>
            <person name="Cho S.-J."/>
            <person name="Edsinger-Gonzales E."/>
            <person name="Havlak P."/>
            <person name="Kuo D.-H."/>
            <person name="Larsson T."/>
            <person name="Lv J."/>
            <person name="Arendt D."/>
            <person name="Savage R."/>
            <person name="Osoegawa K."/>
            <person name="de Jong P."/>
            <person name="Lindberg D.R."/>
            <person name="Seaver E.C."/>
            <person name="Weisblat D.A."/>
            <person name="Putnam N.H."/>
            <person name="Grigoriev I.V."/>
            <person name="Rokhsar D.S."/>
        </authorList>
    </citation>
    <scope>NUCLEOTIDE SEQUENCE</scope>
</reference>
<dbReference type="EMBL" id="KB097563">
    <property type="protein sequence ID" value="ESN94790.1"/>
    <property type="molecule type" value="Genomic_DNA"/>
</dbReference>
<dbReference type="InParanoid" id="T1G6T9"/>
<protein>
    <recommendedName>
        <fullName evidence="4">Fucolectin tachylectin-4 pentraxin-1 domain-containing protein</fullName>
    </recommendedName>
</protein>
<dbReference type="InterPro" id="IPR051941">
    <property type="entry name" value="BG_Antigen-Binding_Lectin"/>
</dbReference>
<dbReference type="OrthoDB" id="6102375at2759"/>
<dbReference type="SUPFAM" id="SSF49785">
    <property type="entry name" value="Galactose-binding domain-like"/>
    <property type="match status" value="1"/>
</dbReference>